<dbReference type="PANTHER" id="PTHR15910:SF1">
    <property type="entry name" value="ARCHAEMETZINCIN-2"/>
    <property type="match status" value="1"/>
</dbReference>
<dbReference type="CDD" id="cd11375">
    <property type="entry name" value="Peptidase_M54"/>
    <property type="match status" value="1"/>
</dbReference>
<dbReference type="AlphaFoldDB" id="A0A5B2TU63"/>
<evidence type="ECO:0000256" key="4">
    <source>
        <dbReference type="ARBA" id="ARBA00022801"/>
    </source>
</evidence>
<keyword evidence="5" id="KW-0862">Zinc</keyword>
<dbReference type="SUPFAM" id="SSF55486">
    <property type="entry name" value="Metalloproteases ('zincins'), catalytic domain"/>
    <property type="match status" value="1"/>
</dbReference>
<dbReference type="RefSeq" id="WP_149835102.1">
    <property type="nucleotide sequence ID" value="NZ_VUNZ01000004.1"/>
</dbReference>
<dbReference type="Proteomes" id="UP000323082">
    <property type="component" value="Unassembled WGS sequence"/>
</dbReference>
<evidence type="ECO:0000256" key="1">
    <source>
        <dbReference type="ARBA" id="ARBA00001947"/>
    </source>
</evidence>
<evidence type="ECO:0000256" key="3">
    <source>
        <dbReference type="ARBA" id="ARBA00022723"/>
    </source>
</evidence>
<keyword evidence="2 8" id="KW-0645">Protease</keyword>
<dbReference type="Gene3D" id="3.40.390.10">
    <property type="entry name" value="Collagenase (Catalytic Domain)"/>
    <property type="match status" value="1"/>
</dbReference>
<gene>
    <name evidence="8" type="ORF">FW780_18255</name>
</gene>
<keyword evidence="7" id="KW-0472">Membrane</keyword>
<protein>
    <submittedName>
        <fullName evidence="8">Zn-dependent protease</fullName>
    </submittedName>
</protein>
<accession>A0A5B2TU63</accession>
<dbReference type="EMBL" id="VUNZ01000004">
    <property type="protein sequence ID" value="KAA2217598.1"/>
    <property type="molecule type" value="Genomic_DNA"/>
</dbReference>
<dbReference type="InterPro" id="IPR012962">
    <property type="entry name" value="Pept_M54_archaemetzincn"/>
</dbReference>
<dbReference type="Pfam" id="PF07998">
    <property type="entry name" value="Peptidase_M54"/>
    <property type="match status" value="1"/>
</dbReference>
<dbReference type="PANTHER" id="PTHR15910">
    <property type="entry name" value="ARCHAEMETZINCIN"/>
    <property type="match status" value="1"/>
</dbReference>
<organism evidence="8 9">
    <name type="scientific">Chryseobacterium sediminis</name>
    <dbReference type="NCBI Taxonomy" id="1679494"/>
    <lineage>
        <taxon>Bacteria</taxon>
        <taxon>Pseudomonadati</taxon>
        <taxon>Bacteroidota</taxon>
        <taxon>Flavobacteriia</taxon>
        <taxon>Flavobacteriales</taxon>
        <taxon>Weeksellaceae</taxon>
        <taxon>Chryseobacterium group</taxon>
        <taxon>Chryseobacterium</taxon>
    </lineage>
</organism>
<dbReference type="OrthoDB" id="9784246at2"/>
<dbReference type="GO" id="GO:0008237">
    <property type="term" value="F:metallopeptidase activity"/>
    <property type="evidence" value="ECO:0007669"/>
    <property type="project" value="UniProtKB-KW"/>
</dbReference>
<evidence type="ECO:0000256" key="6">
    <source>
        <dbReference type="ARBA" id="ARBA00023049"/>
    </source>
</evidence>
<proteinExistence type="predicted"/>
<evidence type="ECO:0000256" key="5">
    <source>
        <dbReference type="ARBA" id="ARBA00022833"/>
    </source>
</evidence>
<evidence type="ECO:0000256" key="7">
    <source>
        <dbReference type="SAM" id="Phobius"/>
    </source>
</evidence>
<keyword evidence="4" id="KW-0378">Hydrolase</keyword>
<keyword evidence="7" id="KW-0812">Transmembrane</keyword>
<dbReference type="PROSITE" id="PS51257">
    <property type="entry name" value="PROKAR_LIPOPROTEIN"/>
    <property type="match status" value="1"/>
</dbReference>
<keyword evidence="7" id="KW-1133">Transmembrane helix</keyword>
<keyword evidence="6" id="KW-0482">Metalloprotease</keyword>
<name>A0A5B2TU63_9FLAO</name>
<dbReference type="InterPro" id="IPR024079">
    <property type="entry name" value="MetalloPept_cat_dom_sf"/>
</dbReference>
<keyword evidence="3" id="KW-0479">Metal-binding</keyword>
<evidence type="ECO:0000256" key="2">
    <source>
        <dbReference type="ARBA" id="ARBA00022670"/>
    </source>
</evidence>
<evidence type="ECO:0000313" key="9">
    <source>
        <dbReference type="Proteomes" id="UP000323082"/>
    </source>
</evidence>
<dbReference type="GO" id="GO:0046872">
    <property type="term" value="F:metal ion binding"/>
    <property type="evidence" value="ECO:0007669"/>
    <property type="project" value="UniProtKB-KW"/>
</dbReference>
<comment type="caution">
    <text evidence="8">The sequence shown here is derived from an EMBL/GenBank/DDBJ whole genome shotgun (WGS) entry which is preliminary data.</text>
</comment>
<sequence>MNQGKYNVTSLFFYAALFILLFSCQKQKKSYLESIALNDIKLSASPKPGSWRYNHDEHFQTFEDFQKLKKIKPEPGKSTIYLQPIGTFDELQKKEIALTKEYLKIYFQLEIKILPVLPNTIFPEKIKRISKEGNEQILAGYVLDSILIKRKPKDAVVLMGITEKDLFPKPEWNYVFGLASYEQGVGVTSMYRFANGHLTDSNFNESLLRLIKISSHEIGHMFGISHCLNANCVMNGTNSLTETDYHLARACSLCQRKLNSSIHYENKKRLIELKGFFEKQHLNTELSLVQQDLNLIK</sequence>
<dbReference type="GO" id="GO:0006508">
    <property type="term" value="P:proteolysis"/>
    <property type="evidence" value="ECO:0007669"/>
    <property type="project" value="UniProtKB-KW"/>
</dbReference>
<comment type="cofactor">
    <cofactor evidence="1">
        <name>Zn(2+)</name>
        <dbReference type="ChEBI" id="CHEBI:29105"/>
    </cofactor>
</comment>
<evidence type="ECO:0000313" key="8">
    <source>
        <dbReference type="EMBL" id="KAA2217598.1"/>
    </source>
</evidence>
<feature type="transmembrane region" description="Helical" evidence="7">
    <location>
        <begin position="6"/>
        <end position="24"/>
    </location>
</feature>
<reference evidence="8 9" key="1">
    <citation type="journal article" date="2015" name="Int. J. Syst. Evol. Microbiol.">
        <title>Chryseobacterium sediminis sp. nov., isolated from a river sediment.</title>
        <authorList>
            <person name="Kampfer P."/>
            <person name="Busse H.J."/>
            <person name="McInroy J.A."/>
            <person name="Glaeser S.P."/>
        </authorList>
    </citation>
    <scope>NUCLEOTIDE SEQUENCE [LARGE SCALE GENOMIC DNA]</scope>
    <source>
        <strain evidence="8 9">IMT-174</strain>
    </source>
</reference>